<comment type="caution">
    <text evidence="4">The sequence shown here is derived from an EMBL/GenBank/DDBJ whole genome shotgun (WGS) entry which is preliminary data.</text>
</comment>
<dbReference type="AlphaFoldDB" id="A0AAW3ZNF1"/>
<protein>
    <recommendedName>
        <fullName evidence="3">Hydrazine synthase alpha subunit middle domain-containing protein</fullName>
    </recommendedName>
</protein>
<reference evidence="4 5" key="1">
    <citation type="submission" date="2020-09" db="EMBL/GenBank/DDBJ databases">
        <title>Pseudoxanthomonas sp. CAU 1598 isolated from sand of Yaerae Beach.</title>
        <authorList>
            <person name="Kim W."/>
        </authorList>
    </citation>
    <scope>NUCLEOTIDE SEQUENCE [LARGE SCALE GENOMIC DNA]</scope>
    <source>
        <strain evidence="4 5">CAU 1598</strain>
    </source>
</reference>
<evidence type="ECO:0000313" key="5">
    <source>
        <dbReference type="Proteomes" id="UP000613768"/>
    </source>
</evidence>
<dbReference type="Pfam" id="PF18582">
    <property type="entry name" value="HZS_alpha"/>
    <property type="match status" value="1"/>
</dbReference>
<feature type="region of interest" description="Disordered" evidence="1">
    <location>
        <begin position="243"/>
        <end position="266"/>
    </location>
</feature>
<proteinExistence type="predicted"/>
<evidence type="ECO:0000259" key="3">
    <source>
        <dbReference type="Pfam" id="PF18582"/>
    </source>
</evidence>
<dbReference type="EMBL" id="JACYTR010000029">
    <property type="protein sequence ID" value="MBD8526707.1"/>
    <property type="molecule type" value="Genomic_DNA"/>
</dbReference>
<dbReference type="RefSeq" id="WP_192030129.1">
    <property type="nucleotide sequence ID" value="NZ_JACYTR010000029.1"/>
</dbReference>
<keyword evidence="5" id="KW-1185">Reference proteome</keyword>
<dbReference type="InterPro" id="IPR040698">
    <property type="entry name" value="HZS_alpha_mid"/>
</dbReference>
<organism evidence="4 5">
    <name type="scientific">Pseudomarimonas arenosa</name>
    <dbReference type="NCBI Taxonomy" id="2774145"/>
    <lineage>
        <taxon>Bacteria</taxon>
        <taxon>Pseudomonadati</taxon>
        <taxon>Pseudomonadota</taxon>
        <taxon>Gammaproteobacteria</taxon>
        <taxon>Lysobacterales</taxon>
        <taxon>Lysobacteraceae</taxon>
        <taxon>Pseudomarimonas</taxon>
    </lineage>
</organism>
<sequence length="722" mass="78323">MKLRNLVCVAGLSCWLAVAAVAQVNTPNPIMFVTQYPVPNDFASIGSVFANHLADLDSTGRGGDLYIRYGDGTLRNLTAEAGYGVSSGLQGSSAISVRDPALHWSGTKAVFSMAIGAPSQQYQVNDYYFQLYEVTGFGQGETVSISVVANQPQEFNNVQPTYDSQGRIVFVSDRPRSGERHLYPQHDEYESTATPTGLWRLNPASGELILLQHSPSGSFTPIVDSFGRIVFTRWDHLQRDQQNDAGSHGTFNYNGEGPDSVPTTSTDEVFPEPRIAANGSTLNGHRINHFFPWQLRQDGSEEETLNHVGRHELHSYFDRSFNNDGNLDEFIASVSGRSNPNSILNMLQIEEDPSQAGRYVAVEAPEFATHGSGQLIRFLAPPNLNPDLISIEYLTHPDTGGTTPSPNHSGHYRDPIVLSDGRIIAAHATEQGTAGNNGTTANPIPRYQFRLRVVSGASGTMTATEALTPGISKPIQFWDPDTLVSYSGNLWELQPVEVRAKNVPPDTAFVSQAPEQDAYSLEGVSEQQFRAFLKQRGLAVLVMRNVTTRDDADEQQPYNLRVPGGVQSAPSGGTLYDISHMQFFQGDQIRGIGGIGTPRPGRRVLAQVMHDSQAMSLNATAPGAPAGSTAIFADGSVAAYVPTRRALSWQATDAGGTAVVRERYWLSFQPGEVRACDGCHGVNTVSHTGQTAAQNTALAFRDLLARWKLSAPAFQDGFEPAP</sequence>
<feature type="domain" description="Hydrazine synthase alpha subunit middle" evidence="3">
    <location>
        <begin position="606"/>
        <end position="680"/>
    </location>
</feature>
<dbReference type="Proteomes" id="UP000613768">
    <property type="component" value="Unassembled WGS sequence"/>
</dbReference>
<feature type="signal peptide" evidence="2">
    <location>
        <begin position="1"/>
        <end position="22"/>
    </location>
</feature>
<accession>A0AAW3ZNF1</accession>
<gene>
    <name evidence="4" type="ORF">IFO71_13270</name>
</gene>
<name>A0AAW3ZNF1_9GAMM</name>
<feature type="chain" id="PRO_5043442111" description="Hydrazine synthase alpha subunit middle domain-containing protein" evidence="2">
    <location>
        <begin position="23"/>
        <end position="722"/>
    </location>
</feature>
<feature type="compositionally biased region" description="Polar residues" evidence="1">
    <location>
        <begin position="243"/>
        <end position="253"/>
    </location>
</feature>
<keyword evidence="2" id="KW-0732">Signal</keyword>
<evidence type="ECO:0000313" key="4">
    <source>
        <dbReference type="EMBL" id="MBD8526707.1"/>
    </source>
</evidence>
<evidence type="ECO:0000256" key="1">
    <source>
        <dbReference type="SAM" id="MobiDB-lite"/>
    </source>
</evidence>
<evidence type="ECO:0000256" key="2">
    <source>
        <dbReference type="SAM" id="SignalP"/>
    </source>
</evidence>